<dbReference type="EMBL" id="VDCQ01000003">
    <property type="protein sequence ID" value="TNJ67804.1"/>
    <property type="molecule type" value="Genomic_DNA"/>
</dbReference>
<evidence type="ECO:0000256" key="2">
    <source>
        <dbReference type="ARBA" id="ARBA00008520"/>
    </source>
</evidence>
<keyword evidence="7" id="KW-1185">Reference proteome</keyword>
<evidence type="ECO:0000256" key="3">
    <source>
        <dbReference type="ARBA" id="ARBA00022448"/>
    </source>
</evidence>
<sequence length="439" mass="48653">MKKKMRIRVAAAVVSFVLATGCGSGKEQSDQASNTLPPAPELGKEPIVLTFFNHAASVSTDEEMNELLLKPIRSQYPNITFKRVTGTLDKMLAAGDLPDLIGTSNVWIQEMVAMGVATDLKPFVQRDRMDLTTLEPGALEVMNKFSSAGELYALPFAMNYGATAYNKDIFDKFGVPYPKDNMTWGDMIELAKRVTRIENSVQYVGLDMGSPHDLTRSYSLAAVDANQKALLTGDGYKKVFELFARLYAIPGIVDPKGKYKYNVKGFYEEQILAMYPYWLTNHTSRIHTLNQTGKSFNWDVAAWPSFDDKPGIGRQFDFHVLMIPPSSKNKEAAYRVLKALVGKEAQVAMNRGTRLTVLKDPALKKEFAGDLIIYGGKNLEGVFKAKPAPYEIASPYDAAINTIMDETMKNVATKGLDVNTALRTANEAANKEIEALRQK</sequence>
<reference evidence="6 7" key="1">
    <citation type="submission" date="2019-05" db="EMBL/GenBank/DDBJ databases">
        <title>We sequenced the genome of Paenibacillus hemerocallicola KCTC 33185 for further insight into its adaptation and study the phylogeny of Paenibacillus.</title>
        <authorList>
            <person name="Narsing Rao M.P."/>
        </authorList>
    </citation>
    <scope>NUCLEOTIDE SEQUENCE [LARGE SCALE GENOMIC DNA]</scope>
    <source>
        <strain evidence="6 7">KCTC 33185</strain>
    </source>
</reference>
<dbReference type="Gene3D" id="3.40.190.10">
    <property type="entry name" value="Periplasmic binding protein-like II"/>
    <property type="match status" value="1"/>
</dbReference>
<feature type="signal peptide" evidence="5">
    <location>
        <begin position="1"/>
        <end position="19"/>
    </location>
</feature>
<protein>
    <submittedName>
        <fullName evidence="6">Extracellular solute-binding protein</fullName>
    </submittedName>
</protein>
<evidence type="ECO:0000313" key="7">
    <source>
        <dbReference type="Proteomes" id="UP000307943"/>
    </source>
</evidence>
<dbReference type="InterPro" id="IPR050490">
    <property type="entry name" value="Bact_solute-bd_prot1"/>
</dbReference>
<organism evidence="6 7">
    <name type="scientific">Paenibacillus hemerocallicola</name>
    <dbReference type="NCBI Taxonomy" id="1172614"/>
    <lineage>
        <taxon>Bacteria</taxon>
        <taxon>Bacillati</taxon>
        <taxon>Bacillota</taxon>
        <taxon>Bacilli</taxon>
        <taxon>Bacillales</taxon>
        <taxon>Paenibacillaceae</taxon>
        <taxon>Paenibacillus</taxon>
    </lineage>
</organism>
<comment type="similarity">
    <text evidence="2">Belongs to the bacterial solute-binding protein 1 family.</text>
</comment>
<dbReference type="AlphaFoldDB" id="A0A5C4TF88"/>
<dbReference type="GO" id="GO:0030313">
    <property type="term" value="C:cell envelope"/>
    <property type="evidence" value="ECO:0007669"/>
    <property type="project" value="UniProtKB-SubCell"/>
</dbReference>
<dbReference type="Pfam" id="PF13416">
    <property type="entry name" value="SBP_bac_8"/>
    <property type="match status" value="1"/>
</dbReference>
<dbReference type="PANTHER" id="PTHR43649">
    <property type="entry name" value="ARABINOSE-BINDING PROTEIN-RELATED"/>
    <property type="match status" value="1"/>
</dbReference>
<gene>
    <name evidence="6" type="ORF">FE784_03390</name>
</gene>
<feature type="chain" id="PRO_5038897153" evidence="5">
    <location>
        <begin position="20"/>
        <end position="439"/>
    </location>
</feature>
<dbReference type="RefSeq" id="WP_139600707.1">
    <property type="nucleotide sequence ID" value="NZ_VDCQ01000003.1"/>
</dbReference>
<keyword evidence="4 5" id="KW-0732">Signal</keyword>
<dbReference type="Proteomes" id="UP000307943">
    <property type="component" value="Unassembled WGS sequence"/>
</dbReference>
<proteinExistence type="inferred from homology"/>
<evidence type="ECO:0000256" key="5">
    <source>
        <dbReference type="SAM" id="SignalP"/>
    </source>
</evidence>
<accession>A0A5C4TF88</accession>
<dbReference type="OrthoDB" id="9768630at2"/>
<comment type="subcellular location">
    <subcellularLocation>
        <location evidence="1">Cell envelope</location>
    </subcellularLocation>
</comment>
<evidence type="ECO:0000256" key="4">
    <source>
        <dbReference type="ARBA" id="ARBA00022729"/>
    </source>
</evidence>
<evidence type="ECO:0000313" key="6">
    <source>
        <dbReference type="EMBL" id="TNJ67804.1"/>
    </source>
</evidence>
<name>A0A5C4TF88_9BACL</name>
<evidence type="ECO:0000256" key="1">
    <source>
        <dbReference type="ARBA" id="ARBA00004196"/>
    </source>
</evidence>
<dbReference type="SUPFAM" id="SSF53850">
    <property type="entry name" value="Periplasmic binding protein-like II"/>
    <property type="match status" value="1"/>
</dbReference>
<comment type="caution">
    <text evidence="6">The sequence shown here is derived from an EMBL/GenBank/DDBJ whole genome shotgun (WGS) entry which is preliminary data.</text>
</comment>
<dbReference type="InterPro" id="IPR006059">
    <property type="entry name" value="SBP"/>
</dbReference>
<keyword evidence="3" id="KW-0813">Transport</keyword>
<dbReference type="PANTHER" id="PTHR43649:SF31">
    <property type="entry name" value="SN-GLYCEROL-3-PHOSPHATE-BINDING PERIPLASMIC PROTEIN UGPB"/>
    <property type="match status" value="1"/>
</dbReference>
<dbReference type="PROSITE" id="PS51257">
    <property type="entry name" value="PROKAR_LIPOPROTEIN"/>
    <property type="match status" value="1"/>
</dbReference>